<feature type="compositionally biased region" description="Basic and acidic residues" evidence="1">
    <location>
        <begin position="205"/>
        <end position="215"/>
    </location>
</feature>
<evidence type="ECO:0000256" key="1">
    <source>
        <dbReference type="SAM" id="MobiDB-lite"/>
    </source>
</evidence>
<dbReference type="EMBL" id="KZ805459">
    <property type="protein sequence ID" value="PVH96622.1"/>
    <property type="molecule type" value="Genomic_DNA"/>
</dbReference>
<organism evidence="2 3">
    <name type="scientific">Periconia macrospinosa</name>
    <dbReference type="NCBI Taxonomy" id="97972"/>
    <lineage>
        <taxon>Eukaryota</taxon>
        <taxon>Fungi</taxon>
        <taxon>Dikarya</taxon>
        <taxon>Ascomycota</taxon>
        <taxon>Pezizomycotina</taxon>
        <taxon>Dothideomycetes</taxon>
        <taxon>Pleosporomycetidae</taxon>
        <taxon>Pleosporales</taxon>
        <taxon>Massarineae</taxon>
        <taxon>Periconiaceae</taxon>
        <taxon>Periconia</taxon>
    </lineage>
</organism>
<feature type="compositionally biased region" description="Basic residues" evidence="1">
    <location>
        <begin position="112"/>
        <end position="129"/>
    </location>
</feature>
<feature type="compositionally biased region" description="Pro residues" evidence="1">
    <location>
        <begin position="89"/>
        <end position="101"/>
    </location>
</feature>
<feature type="region of interest" description="Disordered" evidence="1">
    <location>
        <begin position="147"/>
        <end position="227"/>
    </location>
</feature>
<sequence length="227" mass="25389">LLHTFQSFYRKIHKQPPLLTTLQAHLTCAPPTHLSPLKHIIRNFKTHHQHEPRHEEHDERRHEVPSACICQRFRASPQQPAGMHRHGHPPPSPQWPHPGLPRPAVRVQSAATRRRPRRTPAQIHHRGPHHQALAYLFLPLQWRPRAVPAQTKPASSRSPREGVDSGLPNEGARGAQEESGGQKGRAGGEEDQARSGACKGSSGEVGKENGPKEGLNELFAVEEDFEE</sequence>
<reference evidence="2 3" key="1">
    <citation type="journal article" date="2018" name="Sci. Rep.">
        <title>Comparative genomics provides insights into the lifestyle and reveals functional heterogeneity of dark septate endophytic fungi.</title>
        <authorList>
            <person name="Knapp D.G."/>
            <person name="Nemeth J.B."/>
            <person name="Barry K."/>
            <person name="Hainaut M."/>
            <person name="Henrissat B."/>
            <person name="Johnson J."/>
            <person name="Kuo A."/>
            <person name="Lim J.H.P."/>
            <person name="Lipzen A."/>
            <person name="Nolan M."/>
            <person name="Ohm R.A."/>
            <person name="Tamas L."/>
            <person name="Grigoriev I.V."/>
            <person name="Spatafora J.W."/>
            <person name="Nagy L.G."/>
            <person name="Kovacs G.M."/>
        </authorList>
    </citation>
    <scope>NUCLEOTIDE SEQUENCE [LARGE SCALE GENOMIC DNA]</scope>
    <source>
        <strain evidence="2 3">DSE2036</strain>
    </source>
</reference>
<proteinExistence type="predicted"/>
<feature type="region of interest" description="Disordered" evidence="1">
    <location>
        <begin position="77"/>
        <end position="129"/>
    </location>
</feature>
<evidence type="ECO:0000313" key="3">
    <source>
        <dbReference type="Proteomes" id="UP000244855"/>
    </source>
</evidence>
<name>A0A2V1DEV2_9PLEO</name>
<protein>
    <submittedName>
        <fullName evidence="2">Uncharacterized protein</fullName>
    </submittedName>
</protein>
<dbReference type="AlphaFoldDB" id="A0A2V1DEV2"/>
<accession>A0A2V1DEV2</accession>
<feature type="non-terminal residue" evidence="2">
    <location>
        <position position="1"/>
    </location>
</feature>
<feature type="non-terminal residue" evidence="2">
    <location>
        <position position="227"/>
    </location>
</feature>
<keyword evidence="3" id="KW-1185">Reference proteome</keyword>
<gene>
    <name evidence="2" type="ORF">DM02DRAFT_687408</name>
</gene>
<dbReference type="Proteomes" id="UP000244855">
    <property type="component" value="Unassembled WGS sequence"/>
</dbReference>
<evidence type="ECO:0000313" key="2">
    <source>
        <dbReference type="EMBL" id="PVH96622.1"/>
    </source>
</evidence>